<comment type="caution">
    <text evidence="2">The sequence shown here is derived from an EMBL/GenBank/DDBJ whole genome shotgun (WGS) entry which is preliminary data.</text>
</comment>
<proteinExistence type="predicted"/>
<feature type="compositionally biased region" description="Polar residues" evidence="1">
    <location>
        <begin position="1"/>
        <end position="14"/>
    </location>
</feature>
<dbReference type="Proteomes" id="UP000245202">
    <property type="component" value="Unassembled WGS sequence"/>
</dbReference>
<organism evidence="2 3">
    <name type="scientific">Paenibacillus agaridevorans</name>
    <dbReference type="NCBI Taxonomy" id="171404"/>
    <lineage>
        <taxon>Bacteria</taxon>
        <taxon>Bacillati</taxon>
        <taxon>Bacillota</taxon>
        <taxon>Bacilli</taxon>
        <taxon>Bacillales</taxon>
        <taxon>Paenibacillaceae</taxon>
        <taxon>Paenibacillus</taxon>
    </lineage>
</organism>
<evidence type="ECO:0000313" key="2">
    <source>
        <dbReference type="EMBL" id="GBG08200.1"/>
    </source>
</evidence>
<sequence length="46" mass="5181">MSEQQYGDSSSLMEKTQKERNQKGLTGDITPQAKNRQPKTINKPST</sequence>
<dbReference type="AlphaFoldDB" id="A0A2R5ENF2"/>
<reference evidence="2 3" key="1">
    <citation type="submission" date="2017-08" db="EMBL/GenBank/DDBJ databases">
        <title>Substantial Increase in Enzyme Production by Combined Drug-Resistance Mutations in Paenibacillus agaridevorans.</title>
        <authorList>
            <person name="Tanaka Y."/>
            <person name="Funane K."/>
            <person name="Hosaka T."/>
            <person name="Shiwa Y."/>
            <person name="Fujita N."/>
            <person name="Miyazaki T."/>
            <person name="Yoshikawa H."/>
            <person name="Murakami K."/>
            <person name="Kasahara K."/>
            <person name="Inaoka T."/>
            <person name="Hiraga Y."/>
            <person name="Ochi K."/>
        </authorList>
    </citation>
    <scope>NUCLEOTIDE SEQUENCE [LARGE SCALE GENOMIC DNA]</scope>
    <source>
        <strain evidence="2 3">T-3040</strain>
    </source>
</reference>
<feature type="region of interest" description="Disordered" evidence="1">
    <location>
        <begin position="1"/>
        <end position="46"/>
    </location>
</feature>
<accession>A0A2R5ENF2</accession>
<evidence type="ECO:0000256" key="1">
    <source>
        <dbReference type="SAM" id="MobiDB-lite"/>
    </source>
</evidence>
<evidence type="ECO:0000313" key="3">
    <source>
        <dbReference type="Proteomes" id="UP000245202"/>
    </source>
</evidence>
<gene>
    <name evidence="2" type="ORF">PAT3040_02770</name>
</gene>
<feature type="compositionally biased region" description="Polar residues" evidence="1">
    <location>
        <begin position="32"/>
        <end position="46"/>
    </location>
</feature>
<keyword evidence="3" id="KW-1185">Reference proteome</keyword>
<dbReference type="RefSeq" id="WP_179215512.1">
    <property type="nucleotide sequence ID" value="NZ_BDQX01000148.1"/>
</dbReference>
<name>A0A2R5ENF2_9BACL</name>
<protein>
    <submittedName>
        <fullName evidence="2">Uncharacterized protein</fullName>
    </submittedName>
</protein>
<dbReference type="EMBL" id="BDQX01000148">
    <property type="protein sequence ID" value="GBG08200.1"/>
    <property type="molecule type" value="Genomic_DNA"/>
</dbReference>